<sequence length="80" mass="9469">MKVAKKEAVARYQKAEKEVKRLQREAKALQEEHAEELRPRGIKYAGSSLRLRRERISWKLVGLAVWQSTRSLTLIRRRLL</sequence>
<evidence type="ECO:0000313" key="2">
    <source>
        <dbReference type="EMBL" id="KAL0373514.1"/>
    </source>
</evidence>
<proteinExistence type="predicted"/>
<dbReference type="EMBL" id="JACGWJ010000014">
    <property type="protein sequence ID" value="KAL0373514.1"/>
    <property type="molecule type" value="Genomic_DNA"/>
</dbReference>
<dbReference type="AlphaFoldDB" id="A0AAW2R0Y6"/>
<reference evidence="2" key="1">
    <citation type="submission" date="2020-06" db="EMBL/GenBank/DDBJ databases">
        <authorList>
            <person name="Li T."/>
            <person name="Hu X."/>
            <person name="Zhang T."/>
            <person name="Song X."/>
            <person name="Zhang H."/>
            <person name="Dai N."/>
            <person name="Sheng W."/>
            <person name="Hou X."/>
            <person name="Wei L."/>
        </authorList>
    </citation>
    <scope>NUCLEOTIDE SEQUENCE</scope>
    <source>
        <strain evidence="2">G02</strain>
        <tissue evidence="2">Leaf</tissue>
    </source>
</reference>
<organism evidence="2">
    <name type="scientific">Sesamum radiatum</name>
    <name type="common">Black benniseed</name>
    <dbReference type="NCBI Taxonomy" id="300843"/>
    <lineage>
        <taxon>Eukaryota</taxon>
        <taxon>Viridiplantae</taxon>
        <taxon>Streptophyta</taxon>
        <taxon>Embryophyta</taxon>
        <taxon>Tracheophyta</taxon>
        <taxon>Spermatophyta</taxon>
        <taxon>Magnoliopsida</taxon>
        <taxon>eudicotyledons</taxon>
        <taxon>Gunneridae</taxon>
        <taxon>Pentapetalae</taxon>
        <taxon>asterids</taxon>
        <taxon>lamiids</taxon>
        <taxon>Lamiales</taxon>
        <taxon>Pedaliaceae</taxon>
        <taxon>Sesamum</taxon>
    </lineage>
</organism>
<protein>
    <submittedName>
        <fullName evidence="2">Uncharacterized protein</fullName>
    </submittedName>
</protein>
<keyword evidence="1" id="KW-0175">Coiled coil</keyword>
<evidence type="ECO:0000256" key="1">
    <source>
        <dbReference type="SAM" id="Coils"/>
    </source>
</evidence>
<gene>
    <name evidence="2" type="ORF">Sradi_3267100</name>
</gene>
<name>A0AAW2R0Y6_SESRA</name>
<reference evidence="2" key="2">
    <citation type="journal article" date="2024" name="Plant">
        <title>Genomic evolution and insights into agronomic trait innovations of Sesamum species.</title>
        <authorList>
            <person name="Miao H."/>
            <person name="Wang L."/>
            <person name="Qu L."/>
            <person name="Liu H."/>
            <person name="Sun Y."/>
            <person name="Le M."/>
            <person name="Wang Q."/>
            <person name="Wei S."/>
            <person name="Zheng Y."/>
            <person name="Lin W."/>
            <person name="Duan Y."/>
            <person name="Cao H."/>
            <person name="Xiong S."/>
            <person name="Wang X."/>
            <person name="Wei L."/>
            <person name="Li C."/>
            <person name="Ma Q."/>
            <person name="Ju M."/>
            <person name="Zhao R."/>
            <person name="Li G."/>
            <person name="Mu C."/>
            <person name="Tian Q."/>
            <person name="Mei H."/>
            <person name="Zhang T."/>
            <person name="Gao T."/>
            <person name="Zhang H."/>
        </authorList>
    </citation>
    <scope>NUCLEOTIDE SEQUENCE</scope>
    <source>
        <strain evidence="2">G02</strain>
    </source>
</reference>
<accession>A0AAW2R0Y6</accession>
<feature type="coiled-coil region" evidence="1">
    <location>
        <begin position="5"/>
        <end position="32"/>
    </location>
</feature>
<comment type="caution">
    <text evidence="2">The sequence shown here is derived from an EMBL/GenBank/DDBJ whole genome shotgun (WGS) entry which is preliminary data.</text>
</comment>